<dbReference type="RefSeq" id="WP_344144923.1">
    <property type="nucleotide sequence ID" value="NZ_BAAANF010000002.1"/>
</dbReference>
<dbReference type="Gene3D" id="1.10.10.2840">
    <property type="entry name" value="PucR C-terminal helix-turn-helix domain"/>
    <property type="match status" value="1"/>
</dbReference>
<dbReference type="Pfam" id="PF13556">
    <property type="entry name" value="HTH_30"/>
    <property type="match status" value="1"/>
</dbReference>
<dbReference type="PANTHER" id="PTHR33744:SF1">
    <property type="entry name" value="DNA-BINDING TRANSCRIPTIONAL ACTIVATOR ADER"/>
    <property type="match status" value="1"/>
</dbReference>
<evidence type="ECO:0000313" key="3">
    <source>
        <dbReference type="EMBL" id="GAA1666798.1"/>
    </source>
</evidence>
<dbReference type="Pfam" id="PF14361">
    <property type="entry name" value="RsbRD_N"/>
    <property type="match status" value="1"/>
</dbReference>
<gene>
    <name evidence="3" type="ORF">GCM10009745_06300</name>
</gene>
<proteinExistence type="predicted"/>
<feature type="domain" description="PucR C-terminal helix-turn-helix" evidence="1">
    <location>
        <begin position="353"/>
        <end position="410"/>
    </location>
</feature>
<comment type="caution">
    <text evidence="3">The sequence shown here is derived from an EMBL/GenBank/DDBJ whole genome shotgun (WGS) entry which is preliminary data.</text>
</comment>
<name>A0ABN2G7T0_9ACTN</name>
<organism evidence="3 4">
    <name type="scientific">Kribbella yunnanensis</name>
    <dbReference type="NCBI Taxonomy" id="190194"/>
    <lineage>
        <taxon>Bacteria</taxon>
        <taxon>Bacillati</taxon>
        <taxon>Actinomycetota</taxon>
        <taxon>Actinomycetes</taxon>
        <taxon>Propionibacteriales</taxon>
        <taxon>Kribbellaceae</taxon>
        <taxon>Kribbella</taxon>
    </lineage>
</organism>
<dbReference type="InterPro" id="IPR051448">
    <property type="entry name" value="CdaR-like_regulators"/>
</dbReference>
<evidence type="ECO:0000259" key="2">
    <source>
        <dbReference type="Pfam" id="PF14361"/>
    </source>
</evidence>
<feature type="domain" description="RsbT co-antagonist protein RsbRD N-terminal" evidence="2">
    <location>
        <begin position="35"/>
        <end position="176"/>
    </location>
</feature>
<dbReference type="InterPro" id="IPR025751">
    <property type="entry name" value="RsbRD_N_dom"/>
</dbReference>
<dbReference type="InterPro" id="IPR042070">
    <property type="entry name" value="PucR_C-HTH_sf"/>
</dbReference>
<reference evidence="3 4" key="1">
    <citation type="journal article" date="2019" name="Int. J. Syst. Evol. Microbiol.">
        <title>The Global Catalogue of Microorganisms (GCM) 10K type strain sequencing project: providing services to taxonomists for standard genome sequencing and annotation.</title>
        <authorList>
            <consortium name="The Broad Institute Genomics Platform"/>
            <consortium name="The Broad Institute Genome Sequencing Center for Infectious Disease"/>
            <person name="Wu L."/>
            <person name="Ma J."/>
        </authorList>
    </citation>
    <scope>NUCLEOTIDE SEQUENCE [LARGE SCALE GENOMIC DNA]</scope>
    <source>
        <strain evidence="3 4">JCM 14307</strain>
    </source>
</reference>
<dbReference type="Proteomes" id="UP001500280">
    <property type="component" value="Unassembled WGS sequence"/>
</dbReference>
<dbReference type="EMBL" id="BAAANF010000002">
    <property type="protein sequence ID" value="GAA1666798.1"/>
    <property type="molecule type" value="Genomic_DNA"/>
</dbReference>
<protein>
    <submittedName>
        <fullName evidence="3">PucR family transcriptional regulator</fullName>
    </submittedName>
</protein>
<evidence type="ECO:0000313" key="4">
    <source>
        <dbReference type="Proteomes" id="UP001500280"/>
    </source>
</evidence>
<keyword evidence="4" id="KW-1185">Reference proteome</keyword>
<dbReference type="InterPro" id="IPR025736">
    <property type="entry name" value="PucR_C-HTH_dom"/>
</dbReference>
<evidence type="ECO:0000259" key="1">
    <source>
        <dbReference type="Pfam" id="PF13556"/>
    </source>
</evidence>
<sequence length="421" mass="45130">MSATDPTRHASRTARGAAELKLGEAAIGLLRARLPEIAGLTVTAIIVEVPGYTNALAGPMGAKIENAVQFALGGFLRLASSGEPGTPLAPTLEAAYVLGRGEARSGRSMDALLAAYRVGARVSWRELSRTAVEASLPADTVAKFAELVFAYIDELSAASVSGHTDELATTGRVRQRYLQVLSRSLLQGDTREHLIAKAEQADWDPPRTLTAVILPSAHLRGVLGALDPRTLHPDDDLADLTTPDPLGEEDPAELGVLLVADADGSARTTLLRTLRGRQATVGPAQPWTTVRTSYLRALQARRLQLTAGADAVVDTESHLATLVVTSDPTALDDLRRQVLAPLADLRPATADRLTETLREWLLHLGRRDDVAAALHIHPQTVRYRMTQLRQLFGPRLDDPQVILDLTIALSAKAPLEPARPA</sequence>
<accession>A0ABN2G7T0</accession>
<dbReference type="PANTHER" id="PTHR33744">
    <property type="entry name" value="CARBOHYDRATE DIACID REGULATOR"/>
    <property type="match status" value="1"/>
</dbReference>